<sequence>MTVSSGVLGRCAHCQALLDLEPWQLNAMAMQEPFACKHCHKPLKLDCPEQIKRLKTLGSFATLRALLIVLCATVLLVSLTLQWIGLLERSLQLGISALVLVGYLLVMTVARRRQRRPLLLQAG</sequence>
<feature type="transmembrane region" description="Helical" evidence="1">
    <location>
        <begin position="90"/>
        <end position="110"/>
    </location>
</feature>
<evidence type="ECO:0000313" key="3">
    <source>
        <dbReference type="Proteomes" id="UP000486534"/>
    </source>
</evidence>
<dbReference type="EMBL" id="WHUV01000006">
    <property type="protein sequence ID" value="MQA57053.1"/>
    <property type="molecule type" value="Genomic_DNA"/>
</dbReference>
<dbReference type="AlphaFoldDB" id="A0A7X1PST3"/>
<organism evidence="2 3">
    <name type="scientific">Pseudomonas piscis</name>
    <dbReference type="NCBI Taxonomy" id="2614538"/>
    <lineage>
        <taxon>Bacteria</taxon>
        <taxon>Pseudomonadati</taxon>
        <taxon>Pseudomonadota</taxon>
        <taxon>Gammaproteobacteria</taxon>
        <taxon>Pseudomonadales</taxon>
        <taxon>Pseudomonadaceae</taxon>
        <taxon>Pseudomonas</taxon>
    </lineage>
</organism>
<comment type="caution">
    <text evidence="2">The sequence shown here is derived from an EMBL/GenBank/DDBJ whole genome shotgun (WGS) entry which is preliminary data.</text>
</comment>
<accession>A0A7X1PST3</accession>
<evidence type="ECO:0000313" key="2">
    <source>
        <dbReference type="EMBL" id="MQA57053.1"/>
    </source>
</evidence>
<gene>
    <name evidence="2" type="ORF">GDH07_27395</name>
</gene>
<feature type="transmembrane region" description="Helical" evidence="1">
    <location>
        <begin position="61"/>
        <end position="84"/>
    </location>
</feature>
<reference evidence="2 3" key="1">
    <citation type="submission" date="2019-10" db="EMBL/GenBank/DDBJ databases">
        <title>Pseudomonas dajingensis sp. nov., isolated from the profound head ulcers of farmed Murray cod (Maccullochella peelii peelii).</title>
        <authorList>
            <person name="Liu Y."/>
        </authorList>
    </citation>
    <scope>NUCLEOTIDE SEQUENCE [LARGE SCALE GENOMIC DNA]</scope>
    <source>
        <strain evidence="2 3">MC042</strain>
    </source>
</reference>
<keyword evidence="1" id="KW-1133">Transmembrane helix</keyword>
<dbReference type="RefSeq" id="WP_152899509.1">
    <property type="nucleotide sequence ID" value="NZ_WHUV01000006.1"/>
</dbReference>
<dbReference type="Proteomes" id="UP000486534">
    <property type="component" value="Unassembled WGS sequence"/>
</dbReference>
<keyword evidence="1" id="KW-0812">Transmembrane</keyword>
<evidence type="ECO:0000256" key="1">
    <source>
        <dbReference type="SAM" id="Phobius"/>
    </source>
</evidence>
<name>A0A7X1PST3_9PSED</name>
<protein>
    <submittedName>
        <fullName evidence="2">Uncharacterized protein</fullName>
    </submittedName>
</protein>
<proteinExistence type="predicted"/>
<keyword evidence="1" id="KW-0472">Membrane</keyword>